<evidence type="ECO:0000313" key="3">
    <source>
        <dbReference type="Proteomes" id="UP000033956"/>
    </source>
</evidence>
<dbReference type="PANTHER" id="PTHR13170">
    <property type="entry name" value="O-GLCNACASE"/>
    <property type="match status" value="1"/>
</dbReference>
<dbReference type="PANTHER" id="PTHR13170:SF16">
    <property type="entry name" value="PROTEIN O-GLCNACASE"/>
    <property type="match status" value="1"/>
</dbReference>
<comment type="caution">
    <text evidence="2">The sequence shown here is derived from an EMBL/GenBank/DDBJ whole genome shotgun (WGS) entry which is preliminary data.</text>
</comment>
<protein>
    <submittedName>
        <fullName evidence="2">Acetyltransferase (GNAT) family protein</fullName>
    </submittedName>
</protein>
<accession>A0A0M2GV75</accession>
<organism evidence="2 3">
    <name type="scientific">Microbacterium terrae</name>
    <dbReference type="NCBI Taxonomy" id="69369"/>
    <lineage>
        <taxon>Bacteria</taxon>
        <taxon>Bacillati</taxon>
        <taxon>Actinomycetota</taxon>
        <taxon>Actinomycetes</taxon>
        <taxon>Micrococcales</taxon>
        <taxon>Microbacteriaceae</taxon>
        <taxon>Microbacterium</taxon>
    </lineage>
</organism>
<name>A0A0M2GV75_9MICO</name>
<feature type="domain" description="N-acetyltransferase" evidence="1">
    <location>
        <begin position="2"/>
        <end position="199"/>
    </location>
</feature>
<reference evidence="2 3" key="1">
    <citation type="submission" date="2015-02" db="EMBL/GenBank/DDBJ databases">
        <title>Draft genome sequences of ten Microbacterium spp. with emphasis on heavy metal contaminated environments.</title>
        <authorList>
            <person name="Corretto E."/>
        </authorList>
    </citation>
    <scope>NUCLEOTIDE SEQUENCE [LARGE SCALE GENOMIC DNA]</scope>
    <source>
        <strain evidence="2 3">DSM 12510</strain>
    </source>
</reference>
<dbReference type="Gene3D" id="3.40.630.30">
    <property type="match status" value="1"/>
</dbReference>
<dbReference type="OrthoDB" id="8593648at2"/>
<dbReference type="AlphaFoldDB" id="A0A0M2GV75"/>
<dbReference type="STRING" id="92835.RS81_03308"/>
<evidence type="ECO:0000259" key="1">
    <source>
        <dbReference type="PROSITE" id="PS51186"/>
    </source>
</evidence>
<dbReference type="InterPro" id="IPR016181">
    <property type="entry name" value="Acyl_CoA_acyltransferase"/>
</dbReference>
<proteinExistence type="predicted"/>
<dbReference type="Proteomes" id="UP000033956">
    <property type="component" value="Unassembled WGS sequence"/>
</dbReference>
<dbReference type="PROSITE" id="PS51186">
    <property type="entry name" value="GNAT"/>
    <property type="match status" value="1"/>
</dbReference>
<evidence type="ECO:0000313" key="2">
    <source>
        <dbReference type="EMBL" id="KJL37551.1"/>
    </source>
</evidence>
<dbReference type="PATRIC" id="fig|92835.4.peg.3340"/>
<dbReference type="RefSeq" id="WP_045277191.1">
    <property type="nucleotide sequence ID" value="NZ_BAAAUP010000002.1"/>
</dbReference>
<dbReference type="SUPFAM" id="SSF55729">
    <property type="entry name" value="Acyl-CoA N-acyltransferases (Nat)"/>
    <property type="match status" value="1"/>
</dbReference>
<keyword evidence="3" id="KW-1185">Reference proteome</keyword>
<dbReference type="Pfam" id="PF00583">
    <property type="entry name" value="Acetyltransf_1"/>
    <property type="match status" value="1"/>
</dbReference>
<dbReference type="EMBL" id="JYIZ01000057">
    <property type="protein sequence ID" value="KJL37551.1"/>
    <property type="molecule type" value="Genomic_DNA"/>
</dbReference>
<sequence length="199" mass="21611">MPSVRPYRVEDAADLARICLATADNGGDATGQLDDDDILPELFVLPYVTRHPDLAFILCSDDDRPIGYIVGTDDTSAFEAWFGAEWWPRNAQRWPMPASFTTRTAGMIAYGYSRGHASAAEFAKFPAELHIDLLPEGQGAGWGRVLIGHLAAALRERGVAGVRAGVSKENPGALAFYPRVGFENIASDERSQTFGLPLD</sequence>
<dbReference type="InterPro" id="IPR051822">
    <property type="entry name" value="Glycosyl_Hydrolase_84"/>
</dbReference>
<dbReference type="GO" id="GO:0016747">
    <property type="term" value="F:acyltransferase activity, transferring groups other than amino-acyl groups"/>
    <property type="evidence" value="ECO:0007669"/>
    <property type="project" value="InterPro"/>
</dbReference>
<gene>
    <name evidence="2" type="ORF">RS81_03308</name>
</gene>
<dbReference type="InterPro" id="IPR000182">
    <property type="entry name" value="GNAT_dom"/>
</dbReference>